<name>A0A2S0MIG8_9BURK</name>
<reference evidence="1 2" key="1">
    <citation type="submission" date="2018-03" db="EMBL/GenBank/DDBJ databases">
        <title>Genome sequencing of Ottowia sp.</title>
        <authorList>
            <person name="Kim S.-J."/>
            <person name="Heo J."/>
            <person name="Kwon S.-W."/>
        </authorList>
    </citation>
    <scope>NUCLEOTIDE SEQUENCE [LARGE SCALE GENOMIC DNA]</scope>
    <source>
        <strain evidence="1 2">KADR8-3</strain>
    </source>
</reference>
<dbReference type="KEGG" id="otk:C6570_16520"/>
<organism evidence="1 2">
    <name type="scientific">Ottowia oryzae</name>
    <dbReference type="NCBI Taxonomy" id="2109914"/>
    <lineage>
        <taxon>Bacteria</taxon>
        <taxon>Pseudomonadati</taxon>
        <taxon>Pseudomonadota</taxon>
        <taxon>Betaproteobacteria</taxon>
        <taxon>Burkholderiales</taxon>
        <taxon>Comamonadaceae</taxon>
        <taxon>Ottowia</taxon>
    </lineage>
</organism>
<accession>A0A2S0MIG8</accession>
<sequence>MACALFTIVHEHHQAIVVLLEGQLYGSAAALLRSIFESYVRGAWVLQCASSKDISDFQKDKWKEGPFEDRLKELEAVDSVAYGGLVHLKTTAWTALNSYTHSGMRAVSRRFSGNDLIPSYAPKETAEIERLANVFAILAALSIAELSGHTDAMDATKAVAVEFKPQYPL</sequence>
<dbReference type="InterPro" id="IPR054257">
    <property type="entry name" value="DUF6988"/>
</dbReference>
<keyword evidence="2" id="KW-1185">Reference proteome</keyword>
<gene>
    <name evidence="1" type="ORF">C6570_16520</name>
</gene>
<dbReference type="AlphaFoldDB" id="A0A2S0MIG8"/>
<dbReference type="EMBL" id="CP027666">
    <property type="protein sequence ID" value="AVO35646.1"/>
    <property type="molecule type" value="Genomic_DNA"/>
</dbReference>
<evidence type="ECO:0000313" key="1">
    <source>
        <dbReference type="EMBL" id="AVO35646.1"/>
    </source>
</evidence>
<evidence type="ECO:0000313" key="2">
    <source>
        <dbReference type="Proteomes" id="UP000239709"/>
    </source>
</evidence>
<protein>
    <submittedName>
        <fullName evidence="1">Uncharacterized protein</fullName>
    </submittedName>
</protein>
<proteinExistence type="predicted"/>
<dbReference type="Pfam" id="PF22491">
    <property type="entry name" value="DUF6988"/>
    <property type="match status" value="1"/>
</dbReference>
<dbReference type="Proteomes" id="UP000239709">
    <property type="component" value="Chromosome"/>
</dbReference>